<dbReference type="InterPro" id="IPR028998">
    <property type="entry name" value="RimP_C"/>
</dbReference>
<dbReference type="RefSeq" id="WP_166129025.1">
    <property type="nucleotide sequence ID" value="NZ_JAANOQ010000006.1"/>
</dbReference>
<dbReference type="InterPro" id="IPR035956">
    <property type="entry name" value="RimP_N_sf"/>
</dbReference>
<gene>
    <name evidence="1 3" type="primary">rimP</name>
    <name evidence="3" type="ORF">H8R27_09845</name>
</gene>
<comment type="function">
    <text evidence="1">Required for maturation of 30S ribosomal subunits.</text>
</comment>
<dbReference type="SUPFAM" id="SSF75420">
    <property type="entry name" value="YhbC-like, N-terminal domain"/>
    <property type="match status" value="1"/>
</dbReference>
<reference evidence="3 4" key="1">
    <citation type="submission" date="2020-08" db="EMBL/GenBank/DDBJ databases">
        <title>Description of novel Flavobacterium F-408 isolate.</title>
        <authorList>
            <person name="Saticioglu I.B."/>
            <person name="Duman M."/>
            <person name="Altun S."/>
        </authorList>
    </citation>
    <scope>NUCLEOTIDE SEQUENCE [LARGE SCALE GENOMIC DNA]</scope>
    <source>
        <strain evidence="3 4">F-408</strain>
    </source>
</reference>
<dbReference type="Pfam" id="PF17384">
    <property type="entry name" value="DUF150_C"/>
    <property type="match status" value="1"/>
</dbReference>
<keyword evidence="1" id="KW-0963">Cytoplasm</keyword>
<sequence length="155" mass="17158">MTFKEKVKDLLGKALEEYPQLFLIDLDFSETNKISVVLDGDSGVNLQDCINVNRFLDNGLEGEEIEFSIEVASAGLSTPLKLVRQYKKNIGRTLKVKTISQGDVEGTLTEADEEGATLTWSAREPKEIGKGKVTVEKTLKISYTDIKEAVVIISF</sequence>
<accession>A0ABR7J0A3</accession>
<evidence type="ECO:0000313" key="3">
    <source>
        <dbReference type="EMBL" id="MBC5835187.1"/>
    </source>
</evidence>
<keyword evidence="4" id="KW-1185">Reference proteome</keyword>
<proteinExistence type="inferred from homology"/>
<dbReference type="EMBL" id="JACRUN010000005">
    <property type="protein sequence ID" value="MBC5835187.1"/>
    <property type="molecule type" value="Genomic_DNA"/>
</dbReference>
<dbReference type="NCBIfam" id="NF002531">
    <property type="entry name" value="PRK02001.1"/>
    <property type="match status" value="1"/>
</dbReference>
<dbReference type="Gene3D" id="3.30.300.70">
    <property type="entry name" value="RimP-like superfamily, N-terminal"/>
    <property type="match status" value="1"/>
</dbReference>
<feature type="domain" description="Ribosome maturation factor RimP C-terminal" evidence="2">
    <location>
        <begin position="80"/>
        <end position="155"/>
    </location>
</feature>
<dbReference type="PANTHER" id="PTHR33867:SF1">
    <property type="entry name" value="RIBOSOME MATURATION FACTOR RIMP"/>
    <property type="match status" value="1"/>
</dbReference>
<name>A0ABR7J0A3_9FLAO</name>
<dbReference type="InterPro" id="IPR003728">
    <property type="entry name" value="Ribosome_maturation_RimP"/>
</dbReference>
<protein>
    <recommendedName>
        <fullName evidence="1">Ribosome maturation factor RimP</fullName>
    </recommendedName>
</protein>
<evidence type="ECO:0000259" key="2">
    <source>
        <dbReference type="Pfam" id="PF17384"/>
    </source>
</evidence>
<dbReference type="Proteomes" id="UP000605990">
    <property type="component" value="Unassembled WGS sequence"/>
</dbReference>
<dbReference type="PANTHER" id="PTHR33867">
    <property type="entry name" value="RIBOSOME MATURATION FACTOR RIMP"/>
    <property type="match status" value="1"/>
</dbReference>
<evidence type="ECO:0000256" key="1">
    <source>
        <dbReference type="HAMAP-Rule" id="MF_01077"/>
    </source>
</evidence>
<comment type="caution">
    <text evidence="3">The sequence shown here is derived from an EMBL/GenBank/DDBJ whole genome shotgun (WGS) entry which is preliminary data.</text>
</comment>
<keyword evidence="1" id="KW-0690">Ribosome biogenesis</keyword>
<dbReference type="CDD" id="cd01734">
    <property type="entry name" value="YlxS_C"/>
    <property type="match status" value="1"/>
</dbReference>
<dbReference type="HAMAP" id="MF_01077">
    <property type="entry name" value="RimP"/>
    <property type="match status" value="1"/>
</dbReference>
<organism evidence="3 4">
    <name type="scientific">Flavobacterium bernardetii</name>
    <dbReference type="NCBI Taxonomy" id="2813823"/>
    <lineage>
        <taxon>Bacteria</taxon>
        <taxon>Pseudomonadati</taxon>
        <taxon>Bacteroidota</taxon>
        <taxon>Flavobacteriia</taxon>
        <taxon>Flavobacteriales</taxon>
        <taxon>Flavobacteriaceae</taxon>
        <taxon>Flavobacterium</taxon>
    </lineage>
</organism>
<comment type="subcellular location">
    <subcellularLocation>
        <location evidence="1">Cytoplasm</location>
    </subcellularLocation>
</comment>
<comment type="similarity">
    <text evidence="1">Belongs to the RimP family.</text>
</comment>
<evidence type="ECO:0000313" key="4">
    <source>
        <dbReference type="Proteomes" id="UP000605990"/>
    </source>
</evidence>